<keyword evidence="7" id="KW-1185">Reference proteome</keyword>
<reference evidence="6" key="1">
    <citation type="submission" date="2022-07" db="EMBL/GenBank/DDBJ databases">
        <authorList>
            <person name="Trinca V."/>
            <person name="Uliana J.V.C."/>
            <person name="Torres T.T."/>
            <person name="Ward R.J."/>
            <person name="Monesi N."/>
        </authorList>
    </citation>
    <scope>NUCLEOTIDE SEQUENCE</scope>
    <source>
        <strain evidence="6">HSMRA1968</strain>
        <tissue evidence="6">Whole embryos</tissue>
    </source>
</reference>
<feature type="domain" description="Hemicentin-1-like von Willebrand factor A" evidence="5">
    <location>
        <begin position="203"/>
        <end position="255"/>
    </location>
</feature>
<proteinExistence type="predicted"/>
<protein>
    <submittedName>
        <fullName evidence="6">Hemicentin-1</fullName>
    </submittedName>
</protein>
<sequence length="314" mass="35364">MSSFSIPLILFCLNFFVIRTNCLNISSVDKEELWHLLLDRKIGRINSNEFHPTVSSNDGTFSNNDDAVNTAALNDKATEFPISDFDMPVAILNDDGVKVEYYEESKMLDNNLKSRFMDIFNMSVVDVNETVTADTALQNKTKFDEENLLVGNDNFKFDREQLAAPTVIAIDVFKPSDTEVDTYGESKKISPKTLVKKKPGQTSLVIVFDGTGSMENCLIQLRAGAKQIIDKFSDQDDNPIYNYIFVPFRDPAIDMGVRNKTSLHGSVPLLYFCFNVRLDTRKPGNGIPNEVDFKELAIKINEGNMAVARDWVLQ</sequence>
<comment type="caution">
    <text evidence="6">The sequence shown here is derived from an EMBL/GenBank/DDBJ whole genome shotgun (WGS) entry which is preliminary data.</text>
</comment>
<evidence type="ECO:0000313" key="6">
    <source>
        <dbReference type="EMBL" id="KAJ6636826.1"/>
    </source>
</evidence>
<evidence type="ECO:0000256" key="3">
    <source>
        <dbReference type="ARBA" id="ARBA00022729"/>
    </source>
</evidence>
<dbReference type="Pfam" id="PF25106">
    <property type="entry name" value="VWA_4"/>
    <property type="match status" value="1"/>
</dbReference>
<evidence type="ECO:0000256" key="1">
    <source>
        <dbReference type="ARBA" id="ARBA00004613"/>
    </source>
</evidence>
<dbReference type="AlphaFoldDB" id="A0A9Q0MRY6"/>
<dbReference type="OrthoDB" id="5985519at2759"/>
<evidence type="ECO:0000256" key="2">
    <source>
        <dbReference type="ARBA" id="ARBA00022525"/>
    </source>
</evidence>
<keyword evidence="2" id="KW-0964">Secreted</keyword>
<comment type="subcellular location">
    <subcellularLocation>
        <location evidence="1">Secreted</location>
    </subcellularLocation>
</comment>
<evidence type="ECO:0000313" key="7">
    <source>
        <dbReference type="Proteomes" id="UP001151699"/>
    </source>
</evidence>
<name>A0A9Q0MRY6_9DIPT</name>
<dbReference type="Proteomes" id="UP001151699">
    <property type="component" value="Chromosome C"/>
</dbReference>
<evidence type="ECO:0000259" key="5">
    <source>
        <dbReference type="Pfam" id="PF25106"/>
    </source>
</evidence>
<dbReference type="InterPro" id="IPR056861">
    <property type="entry name" value="HMCN1-like_VWA"/>
</dbReference>
<gene>
    <name evidence="6" type="primary">Hmcn1_3</name>
    <name evidence="6" type="ORF">Bhyg_15421</name>
</gene>
<accession>A0A9Q0MRY6</accession>
<organism evidence="6 7">
    <name type="scientific">Pseudolycoriella hygida</name>
    <dbReference type="NCBI Taxonomy" id="35572"/>
    <lineage>
        <taxon>Eukaryota</taxon>
        <taxon>Metazoa</taxon>
        <taxon>Ecdysozoa</taxon>
        <taxon>Arthropoda</taxon>
        <taxon>Hexapoda</taxon>
        <taxon>Insecta</taxon>
        <taxon>Pterygota</taxon>
        <taxon>Neoptera</taxon>
        <taxon>Endopterygota</taxon>
        <taxon>Diptera</taxon>
        <taxon>Nematocera</taxon>
        <taxon>Sciaroidea</taxon>
        <taxon>Sciaridae</taxon>
        <taxon>Pseudolycoriella</taxon>
    </lineage>
</organism>
<feature type="signal peptide" evidence="4">
    <location>
        <begin position="1"/>
        <end position="22"/>
    </location>
</feature>
<feature type="chain" id="PRO_5040208767" evidence="4">
    <location>
        <begin position="23"/>
        <end position="314"/>
    </location>
</feature>
<dbReference type="EMBL" id="WJQU01000004">
    <property type="protein sequence ID" value="KAJ6636826.1"/>
    <property type="molecule type" value="Genomic_DNA"/>
</dbReference>
<keyword evidence="3 4" id="KW-0732">Signal</keyword>
<evidence type="ECO:0000256" key="4">
    <source>
        <dbReference type="SAM" id="SignalP"/>
    </source>
</evidence>